<dbReference type="OrthoDB" id="9675250at2759"/>
<evidence type="ECO:0000313" key="2">
    <source>
        <dbReference type="Proteomes" id="UP000276133"/>
    </source>
</evidence>
<sequence length="358" mass="41445">MALLKEDFVYTESEDSEEKQDLSILPIALFGIITDIQYANVDDGQSYDKKRVRYYRNSLNLVREAVNNWKEIEKKFSKDFKFVIQLGDLIDAKSLAINDSNSAIERVTIELNKLFSGNKEIHLPIFDEKNFPKILNLWGNHEMYNFKRQDLLKMDLNSAKLLNQSSSANYFFYDITDKLRLIGLDFYEYSCLGYDSDDEIYKQAHQFLTTHNKNEDLNSVDGLRGHAMRFSLFNGGLSQIQLEWLKNQLESCKSLNKKAIVSGHIPIHPQACDIMCLAWNNKEVLELLWSFDRTVIAYFAGHDHKGGYFRDKYNIHHVTLSAVLETPPNSNAYATVKVYDNKISVEGVGKIGYYEIYF</sequence>
<organism evidence="1 2">
    <name type="scientific">Brachionus plicatilis</name>
    <name type="common">Marine rotifer</name>
    <name type="synonym">Brachionus muelleri</name>
    <dbReference type="NCBI Taxonomy" id="10195"/>
    <lineage>
        <taxon>Eukaryota</taxon>
        <taxon>Metazoa</taxon>
        <taxon>Spiralia</taxon>
        <taxon>Gnathifera</taxon>
        <taxon>Rotifera</taxon>
        <taxon>Eurotatoria</taxon>
        <taxon>Monogononta</taxon>
        <taxon>Pseudotrocha</taxon>
        <taxon>Ploima</taxon>
        <taxon>Brachionidae</taxon>
        <taxon>Brachionus</taxon>
    </lineage>
</organism>
<dbReference type="SUPFAM" id="SSF56300">
    <property type="entry name" value="Metallo-dependent phosphatases"/>
    <property type="match status" value="1"/>
</dbReference>
<dbReference type="InterPro" id="IPR029052">
    <property type="entry name" value="Metallo-depent_PP-like"/>
</dbReference>
<dbReference type="GO" id="GO:0047631">
    <property type="term" value="F:ADP-ribose diphosphatase activity"/>
    <property type="evidence" value="ECO:0007669"/>
    <property type="project" value="TreeGrafter"/>
</dbReference>
<comment type="caution">
    <text evidence="1">The sequence shown here is derived from an EMBL/GenBank/DDBJ whole genome shotgun (WGS) entry which is preliminary data.</text>
</comment>
<name>A0A3M7REX5_BRAPC</name>
<dbReference type="STRING" id="10195.A0A3M7REX5"/>
<protein>
    <submittedName>
        <fullName evidence="1">Manganese-dependent ADP-ribose CDP-alcohol diphosphatase</fullName>
    </submittedName>
</protein>
<proteinExistence type="predicted"/>
<dbReference type="GO" id="GO:0030145">
    <property type="term" value="F:manganese ion binding"/>
    <property type="evidence" value="ECO:0007669"/>
    <property type="project" value="TreeGrafter"/>
</dbReference>
<dbReference type="EMBL" id="REGN01003546">
    <property type="protein sequence ID" value="RNA22070.1"/>
    <property type="molecule type" value="Genomic_DNA"/>
</dbReference>
<dbReference type="AlphaFoldDB" id="A0A3M7REX5"/>
<dbReference type="PANTHER" id="PTHR16509">
    <property type="match status" value="1"/>
</dbReference>
<gene>
    <name evidence="1" type="ORF">BpHYR1_009906</name>
</gene>
<keyword evidence="2" id="KW-1185">Reference proteome</keyword>
<dbReference type="Gene3D" id="3.60.21.10">
    <property type="match status" value="1"/>
</dbReference>
<dbReference type="PANTHER" id="PTHR16509:SF1">
    <property type="entry name" value="MANGANESE-DEPENDENT ADP-RIBOSE_CDP-ALCOHOL DIPHOSPHATASE"/>
    <property type="match status" value="1"/>
</dbReference>
<dbReference type="GO" id="GO:0008663">
    <property type="term" value="F:2',3'-cyclic-nucleotide 2'-phosphodiesterase activity"/>
    <property type="evidence" value="ECO:0007669"/>
    <property type="project" value="TreeGrafter"/>
</dbReference>
<dbReference type="GO" id="GO:0047734">
    <property type="term" value="F:CDP-glycerol diphosphatase activity"/>
    <property type="evidence" value="ECO:0007669"/>
    <property type="project" value="TreeGrafter"/>
</dbReference>
<reference evidence="1 2" key="1">
    <citation type="journal article" date="2018" name="Sci. Rep.">
        <title>Genomic signatures of local adaptation to the degree of environmental predictability in rotifers.</title>
        <authorList>
            <person name="Franch-Gras L."/>
            <person name="Hahn C."/>
            <person name="Garcia-Roger E.M."/>
            <person name="Carmona M.J."/>
            <person name="Serra M."/>
            <person name="Gomez A."/>
        </authorList>
    </citation>
    <scope>NUCLEOTIDE SEQUENCE [LARGE SCALE GENOMIC DNA]</scope>
    <source>
        <strain evidence="1">HYR1</strain>
    </source>
</reference>
<accession>A0A3M7REX5</accession>
<evidence type="ECO:0000313" key="1">
    <source>
        <dbReference type="EMBL" id="RNA22070.1"/>
    </source>
</evidence>
<dbReference type="Proteomes" id="UP000276133">
    <property type="component" value="Unassembled WGS sequence"/>
</dbReference>